<dbReference type="Pfam" id="PF12622">
    <property type="entry name" value="NpwBP"/>
    <property type="match status" value="1"/>
</dbReference>
<name>A0AAU9L401_9STRA</name>
<feature type="domain" description="Wbp11/ELF5/Saf1 N-terminal" evidence="2">
    <location>
        <begin position="3"/>
        <end position="78"/>
    </location>
</feature>
<feature type="region of interest" description="Disordered" evidence="1">
    <location>
        <begin position="88"/>
        <end position="234"/>
    </location>
</feature>
<evidence type="ECO:0000256" key="1">
    <source>
        <dbReference type="SAM" id="MobiDB-lite"/>
    </source>
</evidence>
<feature type="region of interest" description="Disordered" evidence="1">
    <location>
        <begin position="304"/>
        <end position="323"/>
    </location>
</feature>
<comment type="caution">
    <text evidence="3">The sequence shown here is derived from an EMBL/GenBank/DDBJ whole genome shotgun (WGS) entry which is preliminary data.</text>
</comment>
<organism evidence="3 4">
    <name type="scientific">Peronospora belbahrii</name>
    <dbReference type="NCBI Taxonomy" id="622444"/>
    <lineage>
        <taxon>Eukaryota</taxon>
        <taxon>Sar</taxon>
        <taxon>Stramenopiles</taxon>
        <taxon>Oomycota</taxon>
        <taxon>Peronosporomycetes</taxon>
        <taxon>Peronosporales</taxon>
        <taxon>Peronosporaceae</taxon>
        <taxon>Peronospora</taxon>
    </lineage>
</organism>
<evidence type="ECO:0000313" key="3">
    <source>
        <dbReference type="EMBL" id="CAH0480679.1"/>
    </source>
</evidence>
<gene>
    <name evidence="3" type="ORF">PBS003_LOCUS7296</name>
</gene>
<dbReference type="EMBL" id="CAKKTJ010000325">
    <property type="protein sequence ID" value="CAH0480679.1"/>
    <property type="molecule type" value="Genomic_DNA"/>
</dbReference>
<feature type="compositionally biased region" description="Basic and acidic residues" evidence="1">
    <location>
        <begin position="304"/>
        <end position="316"/>
    </location>
</feature>
<dbReference type="Pfam" id="PF09429">
    <property type="entry name" value="Wbp11"/>
    <property type="match status" value="1"/>
</dbReference>
<accession>A0AAU9L401</accession>
<protein>
    <recommendedName>
        <fullName evidence="2">Wbp11/ELF5/Saf1 N-terminal domain-containing protein</fullName>
    </recommendedName>
</protein>
<evidence type="ECO:0000313" key="4">
    <source>
        <dbReference type="Proteomes" id="UP001160483"/>
    </source>
</evidence>
<dbReference type="Proteomes" id="UP001160483">
    <property type="component" value="Unassembled WGS sequence"/>
</dbReference>
<reference evidence="3" key="1">
    <citation type="submission" date="2021-11" db="EMBL/GenBank/DDBJ databases">
        <authorList>
            <person name="Islam A."/>
            <person name="Islam S."/>
            <person name="Flora M.S."/>
            <person name="Rahman M."/>
            <person name="Ziaur R.M."/>
            <person name="Epstein J.H."/>
            <person name="Hassan M."/>
            <person name="Klassen M."/>
            <person name="Woodard K."/>
            <person name="Webb A."/>
            <person name="Webby R.J."/>
            <person name="El Zowalaty M.E."/>
        </authorList>
    </citation>
    <scope>NUCLEOTIDE SEQUENCE</scope>
    <source>
        <strain evidence="3">Pbs3</strain>
    </source>
</reference>
<feature type="region of interest" description="Disordered" evidence="1">
    <location>
        <begin position="49"/>
        <end position="70"/>
    </location>
</feature>
<dbReference type="AlphaFoldDB" id="A0AAU9L401"/>
<dbReference type="GO" id="GO:0006396">
    <property type="term" value="P:RNA processing"/>
    <property type="evidence" value="ECO:0007669"/>
    <property type="project" value="InterPro"/>
</dbReference>
<evidence type="ECO:0000259" key="2">
    <source>
        <dbReference type="Pfam" id="PF09429"/>
    </source>
</evidence>
<feature type="compositionally biased region" description="Pro residues" evidence="1">
    <location>
        <begin position="200"/>
        <end position="210"/>
    </location>
</feature>
<feature type="region of interest" description="Disordered" evidence="1">
    <location>
        <begin position="338"/>
        <end position="359"/>
    </location>
</feature>
<feature type="compositionally biased region" description="Basic and acidic residues" evidence="1">
    <location>
        <begin position="169"/>
        <end position="181"/>
    </location>
</feature>
<feature type="region of interest" description="Disordered" evidence="1">
    <location>
        <begin position="1"/>
        <end position="36"/>
    </location>
</feature>
<proteinExistence type="predicted"/>
<sequence>MTKSMNPMEAYRREQKKKELKKHRIERKKDKETKLGSMNLAEIKEQLKNLKRQVAANPTDGPSRKRKQELEDTLRAAVKRQKKIMEVKQQKLTDVLPPRPMSMTELTEGNKDKYQNPENSIYYHPTLNPFGAPPPGMPQRYRNTPPKPVGLDTGVARGHPRQGRSQQHRFQDQTRLSRADGRSSPASMQPRIMANRPGKRPPLPQGPSPPGTIQVASRPPLPIGAILARPPPPPPVDDQIAGSIMSSPLRQPCGMFPPPPSHPEMTIAVHERETKCNQAEVHMNKDGVVAFCPTTDRLDVYDSRMEGEQETDENRAKHDKSRSQLRSLVPVALRKQRQAFATPSSNVTSRSKATGVPAPHHPPAHVAGLTMSSAGVILFSPPYPTTTAIKASVSKEFDTFIEETKELM</sequence>
<dbReference type="InterPro" id="IPR019007">
    <property type="entry name" value="Wbp11/ELF5/Saf1_N"/>
</dbReference>
<feature type="compositionally biased region" description="Polar residues" evidence="1">
    <location>
        <begin position="339"/>
        <end position="352"/>
    </location>
</feature>